<comment type="caution">
    <text evidence="1">The sequence shown here is derived from an EMBL/GenBank/DDBJ whole genome shotgun (WGS) entry which is preliminary data.</text>
</comment>
<organism evidence="1 2">
    <name type="scientific">Periconia digitata</name>
    <dbReference type="NCBI Taxonomy" id="1303443"/>
    <lineage>
        <taxon>Eukaryota</taxon>
        <taxon>Fungi</taxon>
        <taxon>Dikarya</taxon>
        <taxon>Ascomycota</taxon>
        <taxon>Pezizomycotina</taxon>
        <taxon>Dothideomycetes</taxon>
        <taxon>Pleosporomycetidae</taxon>
        <taxon>Pleosporales</taxon>
        <taxon>Massarineae</taxon>
        <taxon>Periconiaceae</taxon>
        <taxon>Periconia</taxon>
    </lineage>
</organism>
<proteinExistence type="predicted"/>
<dbReference type="EMBL" id="CAOQHR010000008">
    <property type="protein sequence ID" value="CAI6338112.1"/>
    <property type="molecule type" value="Genomic_DNA"/>
</dbReference>
<name>A0A9W4UN84_9PLEO</name>
<reference evidence="1" key="1">
    <citation type="submission" date="2023-01" db="EMBL/GenBank/DDBJ databases">
        <authorList>
            <person name="Van Ghelder C."/>
            <person name="Rancurel C."/>
        </authorList>
    </citation>
    <scope>NUCLEOTIDE SEQUENCE</scope>
    <source>
        <strain evidence="1">CNCM I-4278</strain>
    </source>
</reference>
<dbReference type="Proteomes" id="UP001152607">
    <property type="component" value="Unassembled WGS sequence"/>
</dbReference>
<evidence type="ECO:0000313" key="2">
    <source>
        <dbReference type="Proteomes" id="UP001152607"/>
    </source>
</evidence>
<protein>
    <submittedName>
        <fullName evidence="1">Uncharacterized protein</fullName>
    </submittedName>
</protein>
<dbReference type="OrthoDB" id="538223at2759"/>
<keyword evidence="2" id="KW-1185">Reference proteome</keyword>
<dbReference type="AlphaFoldDB" id="A0A9W4UN84"/>
<sequence length="194" mass="22171">MPKGVVSMAELEALIYRTTAGPKLVDLVKDARRFIMYHNRSIEEAPLQAYVSALVFSPTSSFIRKLFDKEAPPWVSIKPSMTENWSACLQTLEGHSGPVYSLAWWPSLTTRRGWHRRRTTRPLRSGTQRAAPVCRRLKATAVRLARWPSLTTRRGWRRRRLTTPLRSGTQRAAPVYRHLRATAIGSGWWSSLTT</sequence>
<gene>
    <name evidence="1" type="ORF">PDIGIT_LOCUS11236</name>
</gene>
<accession>A0A9W4UN84</accession>
<evidence type="ECO:0000313" key="1">
    <source>
        <dbReference type="EMBL" id="CAI6338112.1"/>
    </source>
</evidence>